<dbReference type="Proteomes" id="UP000314985">
    <property type="component" value="Chromosome 6"/>
</dbReference>
<dbReference type="AlphaFoldDB" id="A0A4X1TRL3"/>
<dbReference type="Gene3D" id="1.20.1740.10">
    <property type="entry name" value="Amino acid/polyamine transporter I"/>
    <property type="match status" value="1"/>
</dbReference>
<sequence>MAGHTQQPSGRGNPGPAPSPSPGPGPGPGASERVALKKEIGLVSACTIIIGNIIGSGIFISPKGVLEHSGSVGLALFVWVLGGGITALGSLCYAELGVAIPKSGGDYAYVTEIFGGLAGFLLLWSAVLIMYPTSLAVISMTFSNYVLQPVFPNCIPPSAASRALSMACLMLLTWVNSSSVRWATRIQDVFTGGKLLALSLIIGLGFVQIFQGHFEELRPSNAFDFWMTPSVGHLALAFLQGSFAFSGWNFLNYVTEELVDPRKNLPRAIFISIPLVTFVYTFTNVAYFTAMSPQELLASNAVAVTFGEKLLGYFSWVMPVSVALSTFGGINGYLFTSSRLCFSGAREGHLPSLLAMIHVRHCTPIPALLVCVNLLVPVTYLVFWAFLLVFSFISEPMVCGVGMVIVLTGVPIFFLGVFWRSKPKCVHRLTGEPGRGLGGRGIPQPWWPRQARPPPQSPHGVAQASRSYAQREHLPQGPRSPWGPTPGSICRSVCLFSESVTRWGQELCFVVYPQGSPEEEENGPCQPSALPAPGKPLKTQ</sequence>
<name>A0A4X1TRL3_PIG</name>
<dbReference type="FunFam" id="1.20.1740.10:FF:000085">
    <property type="entry name" value="large neutral amino acids transporter small subunit 2"/>
    <property type="match status" value="1"/>
</dbReference>
<proteinExistence type="predicted"/>
<dbReference type="PANTHER" id="PTHR11785:SF73">
    <property type="entry name" value="ASC-TYPE AMINO ACID TRANSPORTER 1"/>
    <property type="match status" value="1"/>
</dbReference>
<dbReference type="Pfam" id="PF13520">
    <property type="entry name" value="AA_permease_2"/>
    <property type="match status" value="1"/>
</dbReference>
<feature type="region of interest" description="Disordered" evidence="5">
    <location>
        <begin position="1"/>
        <end position="30"/>
    </location>
</feature>
<dbReference type="GO" id="GO:0022857">
    <property type="term" value="F:transmembrane transporter activity"/>
    <property type="evidence" value="ECO:0007669"/>
    <property type="project" value="InterPro"/>
</dbReference>
<evidence type="ECO:0000256" key="5">
    <source>
        <dbReference type="SAM" id="MobiDB-lite"/>
    </source>
</evidence>
<evidence type="ECO:0000256" key="2">
    <source>
        <dbReference type="ARBA" id="ARBA00022692"/>
    </source>
</evidence>
<dbReference type="GO" id="GO:0016020">
    <property type="term" value="C:membrane"/>
    <property type="evidence" value="ECO:0007669"/>
    <property type="project" value="UniProtKB-SubCell"/>
</dbReference>
<keyword evidence="4 6" id="KW-0472">Membrane</keyword>
<gene>
    <name evidence="7" type="primary">SLC7A10</name>
</gene>
<dbReference type="PANTHER" id="PTHR11785">
    <property type="entry name" value="AMINO ACID TRANSPORTER"/>
    <property type="match status" value="1"/>
</dbReference>
<feature type="transmembrane region" description="Helical" evidence="6">
    <location>
        <begin position="234"/>
        <end position="255"/>
    </location>
</feature>
<organism evidence="7 8">
    <name type="scientific">Sus scrofa</name>
    <name type="common">Pig</name>
    <dbReference type="NCBI Taxonomy" id="9823"/>
    <lineage>
        <taxon>Eukaryota</taxon>
        <taxon>Metazoa</taxon>
        <taxon>Chordata</taxon>
        <taxon>Craniata</taxon>
        <taxon>Vertebrata</taxon>
        <taxon>Euteleostomi</taxon>
        <taxon>Mammalia</taxon>
        <taxon>Eutheria</taxon>
        <taxon>Laurasiatheria</taxon>
        <taxon>Artiodactyla</taxon>
        <taxon>Suina</taxon>
        <taxon>Suidae</taxon>
        <taxon>Sus</taxon>
    </lineage>
</organism>
<feature type="transmembrane region" description="Helical" evidence="6">
    <location>
        <begin position="195"/>
        <end position="214"/>
    </location>
</feature>
<evidence type="ECO:0000256" key="4">
    <source>
        <dbReference type="ARBA" id="ARBA00023136"/>
    </source>
</evidence>
<feature type="transmembrane region" description="Helical" evidence="6">
    <location>
        <begin position="310"/>
        <end position="336"/>
    </location>
</feature>
<feature type="transmembrane region" description="Helical" evidence="6">
    <location>
        <begin position="72"/>
        <end position="96"/>
    </location>
</feature>
<feature type="region of interest" description="Disordered" evidence="5">
    <location>
        <begin position="515"/>
        <end position="540"/>
    </location>
</feature>
<feature type="region of interest" description="Disordered" evidence="5">
    <location>
        <begin position="430"/>
        <end position="483"/>
    </location>
</feature>
<keyword evidence="3 6" id="KW-1133">Transmembrane helix</keyword>
<feature type="transmembrane region" description="Helical" evidence="6">
    <location>
        <begin position="163"/>
        <end position="183"/>
    </location>
</feature>
<evidence type="ECO:0000313" key="8">
    <source>
        <dbReference type="Proteomes" id="UP000314985"/>
    </source>
</evidence>
<dbReference type="InterPro" id="IPR002293">
    <property type="entry name" value="AA/rel_permease1"/>
</dbReference>
<comment type="subcellular location">
    <subcellularLocation>
        <location evidence="1">Membrane</location>
        <topology evidence="1">Multi-pass membrane protein</topology>
    </subcellularLocation>
</comment>
<feature type="transmembrane region" description="Helical" evidence="6">
    <location>
        <begin position="117"/>
        <end position="143"/>
    </location>
</feature>
<evidence type="ECO:0000256" key="6">
    <source>
        <dbReference type="SAM" id="Phobius"/>
    </source>
</evidence>
<dbReference type="Ensembl" id="ENSSSCT00070021574.1">
    <property type="protein sequence ID" value="ENSSSCP00070017849.1"/>
    <property type="gene ID" value="ENSSSCG00070011102.1"/>
</dbReference>
<evidence type="ECO:0000256" key="3">
    <source>
        <dbReference type="ARBA" id="ARBA00022989"/>
    </source>
</evidence>
<reference evidence="7 8" key="1">
    <citation type="submission" date="2017-08" db="EMBL/GenBank/DDBJ databases">
        <title>USMARCv1.0.</title>
        <authorList>
            <person name="Hannum G.I."/>
            <person name="Koren S."/>
            <person name="Schroeder S.G."/>
            <person name="Chin S.C."/>
            <person name="Nonneman D.J."/>
            <person name="Becker S.A."/>
            <person name="Rosen B.D."/>
            <person name="Bickhart D.M."/>
            <person name="Putnam N.H."/>
            <person name="Green R.E."/>
            <person name="Tuggle C.K."/>
            <person name="Liu H."/>
            <person name="Rohrer G.A."/>
            <person name="Warr A."/>
            <person name="Hall R."/>
            <person name="Kim K."/>
            <person name="Hume D.A."/>
            <person name="Talbot R."/>
            <person name="Chow W."/>
            <person name="Howe K."/>
            <person name="Schwartz A.S."/>
            <person name="Watson M."/>
            <person name="Archibald A.L."/>
            <person name="Phillippy A.M."/>
            <person name="Smith T.P.L."/>
        </authorList>
    </citation>
    <scope>NUCLEOTIDE SEQUENCE [LARGE SCALE GENOMIC DNA]</scope>
</reference>
<feature type="transmembrane region" description="Helical" evidence="6">
    <location>
        <begin position="267"/>
        <end position="290"/>
    </location>
</feature>
<feature type="transmembrane region" description="Helical" evidence="6">
    <location>
        <begin position="40"/>
        <end position="60"/>
    </location>
</feature>
<reference evidence="7" key="2">
    <citation type="submission" date="2025-08" db="UniProtKB">
        <authorList>
            <consortium name="Ensembl"/>
        </authorList>
    </citation>
    <scope>IDENTIFICATION</scope>
</reference>
<evidence type="ECO:0000256" key="1">
    <source>
        <dbReference type="ARBA" id="ARBA00004141"/>
    </source>
</evidence>
<feature type="transmembrane region" description="Helical" evidence="6">
    <location>
        <begin position="367"/>
        <end position="394"/>
    </location>
</feature>
<feature type="compositionally biased region" description="Pro residues" evidence="5">
    <location>
        <begin position="15"/>
        <end position="27"/>
    </location>
</feature>
<dbReference type="InterPro" id="IPR050598">
    <property type="entry name" value="AminoAcid_Transporter"/>
</dbReference>
<accession>A0A4X1TRL3</accession>
<keyword evidence="2 6" id="KW-0812">Transmembrane</keyword>
<feature type="transmembrane region" description="Helical" evidence="6">
    <location>
        <begin position="400"/>
        <end position="419"/>
    </location>
</feature>
<evidence type="ECO:0000313" key="7">
    <source>
        <dbReference type="Ensembl" id="ENSSSCP00070017849.1"/>
    </source>
</evidence>
<protein>
    <submittedName>
        <fullName evidence="7">Solute carrier family 7 member 10</fullName>
    </submittedName>
</protein>